<comment type="caution">
    <text evidence="1">The sequence shown here is derived from an EMBL/GenBank/DDBJ whole genome shotgun (WGS) entry which is preliminary data.</text>
</comment>
<accession>A0A2H0VHI9</accession>
<evidence type="ECO:0000313" key="2">
    <source>
        <dbReference type="Proteomes" id="UP000231466"/>
    </source>
</evidence>
<dbReference type="AlphaFoldDB" id="A0A2H0VHI9"/>
<gene>
    <name evidence="1" type="ORF">COT89_03170</name>
</gene>
<organism evidence="1 2">
    <name type="scientific">Candidatus Colwellbacteria bacterium CG10_big_fil_rev_8_21_14_0_10_42_22</name>
    <dbReference type="NCBI Taxonomy" id="1974540"/>
    <lineage>
        <taxon>Bacteria</taxon>
        <taxon>Candidatus Colwelliibacteriota</taxon>
    </lineage>
</organism>
<dbReference type="EMBL" id="PFAH01000010">
    <property type="protein sequence ID" value="PIR97750.1"/>
    <property type="molecule type" value="Genomic_DNA"/>
</dbReference>
<evidence type="ECO:0000313" key="1">
    <source>
        <dbReference type="EMBL" id="PIR97750.1"/>
    </source>
</evidence>
<name>A0A2H0VHI9_9BACT</name>
<protein>
    <submittedName>
        <fullName evidence="1">Uncharacterized protein</fullName>
    </submittedName>
</protein>
<reference evidence="2" key="1">
    <citation type="submission" date="2017-09" db="EMBL/GenBank/DDBJ databases">
        <title>Depth-based differentiation of microbial function through sediment-hosted aquifers and enrichment of novel symbionts in the deep terrestrial subsurface.</title>
        <authorList>
            <person name="Probst A.J."/>
            <person name="Ladd B."/>
            <person name="Jarett J.K."/>
            <person name="Geller-Mcgrath D.E."/>
            <person name="Sieber C.M.K."/>
            <person name="Emerson J.B."/>
            <person name="Anantharaman K."/>
            <person name="Thomas B.C."/>
            <person name="Malmstrom R."/>
            <person name="Stieglmeier M."/>
            <person name="Klingl A."/>
            <person name="Woyke T."/>
            <person name="Ryan C.M."/>
            <person name="Banfield J.F."/>
        </authorList>
    </citation>
    <scope>NUCLEOTIDE SEQUENCE [LARGE SCALE GENOMIC DNA]</scope>
</reference>
<proteinExistence type="predicted"/>
<dbReference type="Proteomes" id="UP000231466">
    <property type="component" value="Unassembled WGS sequence"/>
</dbReference>
<sequence>MAFDTTRFTEESILETADIYRRIEALQQESANRHTDELKLHSGGFGDSPDLQELIHFVIKTLEGNGLEPSFEMVMMILWERGLYKGTFRSAYSRMLDQGLLGTHGDCILHIPILEEVRR</sequence>